<dbReference type="GO" id="GO:0045046">
    <property type="term" value="P:protein import into peroxisome membrane"/>
    <property type="evidence" value="ECO:0007669"/>
    <property type="project" value="TreeGrafter"/>
</dbReference>
<evidence type="ECO:0000256" key="1">
    <source>
        <dbReference type="SAM" id="MobiDB-lite"/>
    </source>
</evidence>
<dbReference type="OrthoDB" id="21292at2759"/>
<dbReference type="FunCoup" id="A0A4S2MV17">
    <property type="interactions" value="232"/>
</dbReference>
<dbReference type="Gene3D" id="1.20.120.900">
    <property type="entry name" value="Pex19, mPTS binding domain"/>
    <property type="match status" value="1"/>
</dbReference>
<dbReference type="Pfam" id="PF04614">
    <property type="entry name" value="Pex19"/>
    <property type="match status" value="1"/>
</dbReference>
<name>A0A4S2MV17_9PEZI</name>
<keyword evidence="3" id="KW-1185">Reference proteome</keyword>
<dbReference type="InterPro" id="IPR006708">
    <property type="entry name" value="Pex19"/>
</dbReference>
<reference evidence="2 3" key="1">
    <citation type="submission" date="2019-04" db="EMBL/GenBank/DDBJ databases">
        <title>Comparative genomics and transcriptomics to analyze fruiting body development in filamentous ascomycetes.</title>
        <authorList>
            <consortium name="DOE Joint Genome Institute"/>
            <person name="Lutkenhaus R."/>
            <person name="Traeger S."/>
            <person name="Breuer J."/>
            <person name="Kuo A."/>
            <person name="Lipzen A."/>
            <person name="Pangilinan J."/>
            <person name="Dilworth D."/>
            <person name="Sandor L."/>
            <person name="Poggeler S."/>
            <person name="Barry K."/>
            <person name="Grigoriev I.V."/>
            <person name="Nowrousian M."/>
        </authorList>
    </citation>
    <scope>NUCLEOTIDE SEQUENCE [LARGE SCALE GENOMIC DNA]</scope>
    <source>
        <strain evidence="2 3">CBS 389.68</strain>
    </source>
</reference>
<dbReference type="STRING" id="341454.A0A4S2MV17"/>
<sequence length="263" mass="28823">MLDEFEASAPNAAPKEKAAPEAGASLDEEWAKQLQAGMADLLSDMGDNDEMQAQFNALAKELNDAMASGTPEPSTAPKTGSSSQSKPAPAAAPDANDFQAQIKAAMDRMKNSETNVNAAVQDAESDDFLAEILKQMQSGAGAGSDEDFSGMLVNMMEQLTSKEILYEPMKELSDKYPEWLAKNSGKEKEEDMKRYREQYTVVKEIVDKFEERTYKDDNEADREYIVERMQKMQSAGAPPTELMGDVPPELSLPDDVDPDCGVQ</sequence>
<feature type="compositionally biased region" description="Polar residues" evidence="1">
    <location>
        <begin position="71"/>
        <end position="86"/>
    </location>
</feature>
<gene>
    <name evidence="2" type="ORF">EX30DRAFT_60330</name>
</gene>
<evidence type="ECO:0000313" key="2">
    <source>
        <dbReference type="EMBL" id="TGZ80438.1"/>
    </source>
</evidence>
<feature type="region of interest" description="Disordered" evidence="1">
    <location>
        <begin position="230"/>
        <end position="263"/>
    </location>
</feature>
<dbReference type="Proteomes" id="UP000298138">
    <property type="component" value="Unassembled WGS sequence"/>
</dbReference>
<organism evidence="2 3">
    <name type="scientific">Ascodesmis nigricans</name>
    <dbReference type="NCBI Taxonomy" id="341454"/>
    <lineage>
        <taxon>Eukaryota</taxon>
        <taxon>Fungi</taxon>
        <taxon>Dikarya</taxon>
        <taxon>Ascomycota</taxon>
        <taxon>Pezizomycotina</taxon>
        <taxon>Pezizomycetes</taxon>
        <taxon>Pezizales</taxon>
        <taxon>Ascodesmidaceae</taxon>
        <taxon>Ascodesmis</taxon>
    </lineage>
</organism>
<dbReference type="InterPro" id="IPR038322">
    <property type="entry name" value="Pex19_C_sf"/>
</dbReference>
<dbReference type="EMBL" id="ML220125">
    <property type="protein sequence ID" value="TGZ80438.1"/>
    <property type="molecule type" value="Genomic_DNA"/>
</dbReference>
<dbReference type="PANTHER" id="PTHR12774">
    <property type="entry name" value="PEROXISOMAL BIOGENESIS FACTOR 19"/>
    <property type="match status" value="1"/>
</dbReference>
<dbReference type="AlphaFoldDB" id="A0A4S2MV17"/>
<dbReference type="PANTHER" id="PTHR12774:SF2">
    <property type="entry name" value="PEROXISOMAL BIOGENESIS FACTOR 19"/>
    <property type="match status" value="1"/>
</dbReference>
<accession>A0A4S2MV17</accession>
<dbReference type="InParanoid" id="A0A4S2MV17"/>
<proteinExistence type="predicted"/>
<feature type="region of interest" description="Disordered" evidence="1">
    <location>
        <begin position="1"/>
        <end position="102"/>
    </location>
</feature>
<evidence type="ECO:0000313" key="3">
    <source>
        <dbReference type="Proteomes" id="UP000298138"/>
    </source>
</evidence>
<dbReference type="GO" id="GO:0005778">
    <property type="term" value="C:peroxisomal membrane"/>
    <property type="evidence" value="ECO:0007669"/>
    <property type="project" value="TreeGrafter"/>
</dbReference>
<feature type="compositionally biased region" description="Acidic residues" evidence="1">
    <location>
        <begin position="252"/>
        <end position="263"/>
    </location>
</feature>
<dbReference type="GO" id="GO:0033328">
    <property type="term" value="F:peroxisome membrane targeting sequence binding"/>
    <property type="evidence" value="ECO:0007669"/>
    <property type="project" value="TreeGrafter"/>
</dbReference>
<protein>
    <submittedName>
        <fullName evidence="2">Pex19 protein</fullName>
    </submittedName>
</protein>